<dbReference type="Proteomes" id="UP001632038">
    <property type="component" value="Unassembled WGS sequence"/>
</dbReference>
<keyword evidence="2" id="KW-1185">Reference proteome</keyword>
<dbReference type="EMBL" id="JAVIJP010000013">
    <property type="protein sequence ID" value="KAL3645018.1"/>
    <property type="molecule type" value="Genomic_DNA"/>
</dbReference>
<dbReference type="PANTHER" id="PTHR31900">
    <property type="entry name" value="F-BOX/RNI SUPERFAMILY PROTEIN-RELATED"/>
    <property type="match status" value="1"/>
</dbReference>
<sequence length="558" mass="64073">MVGEGEIQFAEPIIHRLQSFLTGKEAAQTTIVSKSWHSAWLTRPNLDFDDTYFRAGYYHYELSGVDNFEKYAKKTIKRYEQSNLKIESFNLCMDIDQYFRPALANKLIVKALKIGATRLYLRLSRKNSFVLPIEVFGSDNLVELSVSGCTIKLDDRVVIKCRRLESLTIDGDVNIQFDTLCKIISSCTSIENLSLFPDINPHKDEFGNDSGWLDNYIPIKAAIDRAQRAAAATAMAVGVVNNLIPRLRCLVLSYASFKPLCLDDLLYRFPFLKDFTLYLKHKRSSRSDTIFEESSSRFDTIFEEGIQISNCSLESIKLVLKDFSNYGKVRRPRVKFDVPSARKLTIESAEIPILSFMSTTPPSREWESHVSIECGLSTFWFTELSELLTELSRSKTHLSLTVGHNTSSFDYKVADKIIQGLRKHELENLMIEMTDLPSLSCYAIFDGLFRVCRPKLITQYYKDDPDKRRYADSDMEKTNIDFLCQTLEQGINIKVSSSTQFMYDLNDLEEVNAQAFDMDDVTAEWKPIPLESLLDVDTPYKHVQAQIRTRLLLKWKPN</sequence>
<dbReference type="PANTHER" id="PTHR31900:SF29">
    <property type="entry name" value="FBD-LIKE DOMAIN FAMILY PROTEIN"/>
    <property type="match status" value="1"/>
</dbReference>
<dbReference type="SUPFAM" id="SSF52047">
    <property type="entry name" value="RNI-like"/>
    <property type="match status" value="1"/>
</dbReference>
<dbReference type="Gene3D" id="3.80.10.10">
    <property type="entry name" value="Ribonuclease Inhibitor"/>
    <property type="match status" value="1"/>
</dbReference>
<name>A0ABD3DSF1_9LAMI</name>
<comment type="caution">
    <text evidence="1">The sequence shown here is derived from an EMBL/GenBank/DDBJ whole genome shotgun (WGS) entry which is preliminary data.</text>
</comment>
<protein>
    <recommendedName>
        <fullName evidence="3">F-box domain-containing protein</fullName>
    </recommendedName>
</protein>
<evidence type="ECO:0000313" key="1">
    <source>
        <dbReference type="EMBL" id="KAL3645018.1"/>
    </source>
</evidence>
<accession>A0ABD3DSF1</accession>
<gene>
    <name evidence="1" type="ORF">CASFOL_010198</name>
</gene>
<evidence type="ECO:0008006" key="3">
    <source>
        <dbReference type="Google" id="ProtNLM"/>
    </source>
</evidence>
<proteinExistence type="predicted"/>
<dbReference type="InterPro" id="IPR032675">
    <property type="entry name" value="LRR_dom_sf"/>
</dbReference>
<reference evidence="2" key="1">
    <citation type="journal article" date="2024" name="IScience">
        <title>Strigolactones Initiate the Formation of Haustorium-like Structures in Castilleja.</title>
        <authorList>
            <person name="Buerger M."/>
            <person name="Peterson D."/>
            <person name="Chory J."/>
        </authorList>
    </citation>
    <scope>NUCLEOTIDE SEQUENCE [LARGE SCALE GENOMIC DNA]</scope>
</reference>
<dbReference type="AlphaFoldDB" id="A0ABD3DSF1"/>
<organism evidence="1 2">
    <name type="scientific">Castilleja foliolosa</name>
    <dbReference type="NCBI Taxonomy" id="1961234"/>
    <lineage>
        <taxon>Eukaryota</taxon>
        <taxon>Viridiplantae</taxon>
        <taxon>Streptophyta</taxon>
        <taxon>Embryophyta</taxon>
        <taxon>Tracheophyta</taxon>
        <taxon>Spermatophyta</taxon>
        <taxon>Magnoliopsida</taxon>
        <taxon>eudicotyledons</taxon>
        <taxon>Gunneridae</taxon>
        <taxon>Pentapetalae</taxon>
        <taxon>asterids</taxon>
        <taxon>lamiids</taxon>
        <taxon>Lamiales</taxon>
        <taxon>Orobanchaceae</taxon>
        <taxon>Pedicularideae</taxon>
        <taxon>Castillejinae</taxon>
        <taxon>Castilleja</taxon>
    </lineage>
</organism>
<dbReference type="InterPro" id="IPR050232">
    <property type="entry name" value="FBL13/AtMIF1-like"/>
</dbReference>
<evidence type="ECO:0000313" key="2">
    <source>
        <dbReference type="Proteomes" id="UP001632038"/>
    </source>
</evidence>